<dbReference type="Pfam" id="PF03020">
    <property type="entry name" value="LEM"/>
    <property type="match status" value="1"/>
</dbReference>
<dbReference type="EMBL" id="CABPRJ010000045">
    <property type="protein sequence ID" value="VVC26768.1"/>
    <property type="molecule type" value="Genomic_DNA"/>
</dbReference>
<dbReference type="SMART" id="SM00540">
    <property type="entry name" value="LEM"/>
    <property type="match status" value="1"/>
</dbReference>
<evidence type="ECO:0000259" key="1">
    <source>
        <dbReference type="PROSITE" id="PS50954"/>
    </source>
</evidence>
<feature type="domain" description="LEM" evidence="1">
    <location>
        <begin position="1"/>
        <end position="44"/>
    </location>
</feature>
<proteinExistence type="predicted"/>
<evidence type="ECO:0000313" key="3">
    <source>
        <dbReference type="Proteomes" id="UP000325440"/>
    </source>
</evidence>
<protein>
    <submittedName>
        <fullName evidence="2">LEM domain,LEM/LEM-like domain</fullName>
    </submittedName>
</protein>
<name>A0A5E4M3U9_9HEMI</name>
<gene>
    <name evidence="2" type="ORF">CINCED_3A017247</name>
</gene>
<dbReference type="AlphaFoldDB" id="A0A5E4M3U9"/>
<sequence>MSLNGALSDIDLKSKLAYYGIVTPITNTTREVLLRKLQKLESSSINQQINQQITSNDTEAMDTTSNDMNEYEILKGISELGFTAVALTDTTRPLLSNIIRKRNK</sequence>
<accession>A0A5E4M3U9</accession>
<dbReference type="Proteomes" id="UP000325440">
    <property type="component" value="Unassembled WGS sequence"/>
</dbReference>
<dbReference type="InterPro" id="IPR003887">
    <property type="entry name" value="LEM_dom"/>
</dbReference>
<dbReference type="OrthoDB" id="6585285at2759"/>
<dbReference type="CDD" id="cd12934">
    <property type="entry name" value="LEM"/>
    <property type="match status" value="1"/>
</dbReference>
<reference evidence="2 3" key="1">
    <citation type="submission" date="2019-08" db="EMBL/GenBank/DDBJ databases">
        <authorList>
            <person name="Alioto T."/>
            <person name="Alioto T."/>
            <person name="Gomez Garrido J."/>
        </authorList>
    </citation>
    <scope>NUCLEOTIDE SEQUENCE [LARGE SCALE GENOMIC DNA]</scope>
</reference>
<dbReference type="InterPro" id="IPR011015">
    <property type="entry name" value="LEM/LEM-like_dom_sf"/>
</dbReference>
<dbReference type="SUPFAM" id="SSF63451">
    <property type="entry name" value="LEM domain"/>
    <property type="match status" value="1"/>
</dbReference>
<dbReference type="PROSITE" id="PS50954">
    <property type="entry name" value="LEM"/>
    <property type="match status" value="1"/>
</dbReference>
<dbReference type="Gene3D" id="1.10.720.40">
    <property type="match status" value="1"/>
</dbReference>
<evidence type="ECO:0000313" key="2">
    <source>
        <dbReference type="EMBL" id="VVC26768.1"/>
    </source>
</evidence>
<keyword evidence="3" id="KW-1185">Reference proteome</keyword>
<organism evidence="2 3">
    <name type="scientific">Cinara cedri</name>
    <dbReference type="NCBI Taxonomy" id="506608"/>
    <lineage>
        <taxon>Eukaryota</taxon>
        <taxon>Metazoa</taxon>
        <taxon>Ecdysozoa</taxon>
        <taxon>Arthropoda</taxon>
        <taxon>Hexapoda</taxon>
        <taxon>Insecta</taxon>
        <taxon>Pterygota</taxon>
        <taxon>Neoptera</taxon>
        <taxon>Paraneoptera</taxon>
        <taxon>Hemiptera</taxon>
        <taxon>Sternorrhyncha</taxon>
        <taxon>Aphidomorpha</taxon>
        <taxon>Aphidoidea</taxon>
        <taxon>Aphididae</taxon>
        <taxon>Lachninae</taxon>
        <taxon>Cinara</taxon>
    </lineage>
</organism>